<evidence type="ECO:0000313" key="10">
    <source>
        <dbReference type="Proteomes" id="UP000001556"/>
    </source>
</evidence>
<evidence type="ECO:0000256" key="7">
    <source>
        <dbReference type="ARBA" id="ARBA00023136"/>
    </source>
</evidence>
<feature type="transmembrane region" description="Helical" evidence="8">
    <location>
        <begin position="192"/>
        <end position="213"/>
    </location>
</feature>
<organism evidence="9 10">
    <name type="scientific">Desulforamulus reducens (strain ATCC BAA-1160 / DSM 100696 / MI-1)</name>
    <name type="common">Desulfotomaculum reducens</name>
    <dbReference type="NCBI Taxonomy" id="349161"/>
    <lineage>
        <taxon>Bacteria</taxon>
        <taxon>Bacillati</taxon>
        <taxon>Bacillota</taxon>
        <taxon>Clostridia</taxon>
        <taxon>Eubacteriales</taxon>
        <taxon>Peptococcaceae</taxon>
        <taxon>Desulforamulus</taxon>
    </lineage>
</organism>
<evidence type="ECO:0000256" key="4">
    <source>
        <dbReference type="ARBA" id="ARBA00022475"/>
    </source>
</evidence>
<keyword evidence="3 8" id="KW-0813">Transport</keyword>
<gene>
    <name evidence="9" type="ordered locus">Dred_2205</name>
</gene>
<evidence type="ECO:0000256" key="3">
    <source>
        <dbReference type="ARBA" id="ARBA00022448"/>
    </source>
</evidence>
<dbReference type="InterPro" id="IPR003804">
    <property type="entry name" value="Lactate_perm"/>
</dbReference>
<comment type="subcellular location">
    <subcellularLocation>
        <location evidence="1 8">Cell membrane</location>
        <topology evidence="1 8">Multi-pass membrane protein</topology>
    </subcellularLocation>
</comment>
<feature type="transmembrane region" description="Helical" evidence="8">
    <location>
        <begin position="6"/>
        <end position="22"/>
    </location>
</feature>
<dbReference type="GO" id="GO:0015295">
    <property type="term" value="F:solute:proton symporter activity"/>
    <property type="evidence" value="ECO:0007669"/>
    <property type="project" value="TreeGrafter"/>
</dbReference>
<dbReference type="EMBL" id="CP000612">
    <property type="protein sequence ID" value="ABO50720.1"/>
    <property type="molecule type" value="Genomic_DNA"/>
</dbReference>
<evidence type="ECO:0000313" key="9">
    <source>
        <dbReference type="EMBL" id="ABO50720.1"/>
    </source>
</evidence>
<dbReference type="GO" id="GO:0015129">
    <property type="term" value="F:lactate transmembrane transporter activity"/>
    <property type="evidence" value="ECO:0007669"/>
    <property type="project" value="UniProtKB-UniRule"/>
</dbReference>
<feature type="transmembrane region" description="Helical" evidence="8">
    <location>
        <begin position="254"/>
        <end position="274"/>
    </location>
</feature>
<feature type="transmembrane region" description="Helical" evidence="8">
    <location>
        <begin position="51"/>
        <end position="75"/>
    </location>
</feature>
<dbReference type="STRING" id="349161.Dred_2205"/>
<feature type="transmembrane region" description="Helical" evidence="8">
    <location>
        <begin position="392"/>
        <end position="414"/>
    </location>
</feature>
<protein>
    <recommendedName>
        <fullName evidence="8">L-lactate permease</fullName>
    </recommendedName>
</protein>
<dbReference type="RefSeq" id="WP_011878522.1">
    <property type="nucleotide sequence ID" value="NC_009253.1"/>
</dbReference>
<evidence type="ECO:0000256" key="6">
    <source>
        <dbReference type="ARBA" id="ARBA00022989"/>
    </source>
</evidence>
<keyword evidence="7 8" id="KW-0472">Membrane</keyword>
<feature type="transmembrane region" description="Helical" evidence="8">
    <location>
        <begin position="102"/>
        <end position="123"/>
    </location>
</feature>
<dbReference type="KEGG" id="drm:Dred_2205"/>
<evidence type="ECO:0000256" key="8">
    <source>
        <dbReference type="RuleBase" id="RU365092"/>
    </source>
</evidence>
<dbReference type="AlphaFoldDB" id="A4J6L7"/>
<feature type="transmembrane region" description="Helical" evidence="8">
    <location>
        <begin position="434"/>
        <end position="456"/>
    </location>
</feature>
<proteinExistence type="inferred from homology"/>
<feature type="transmembrane region" description="Helical" evidence="8">
    <location>
        <begin position="225"/>
        <end position="248"/>
    </location>
</feature>
<keyword evidence="10" id="KW-1185">Reference proteome</keyword>
<comment type="similarity">
    <text evidence="2 8">Belongs to the lactate permease family.</text>
</comment>
<feature type="transmembrane region" description="Helical" evidence="8">
    <location>
        <begin position="477"/>
        <end position="495"/>
    </location>
</feature>
<accession>A4J6L7</accession>
<dbReference type="eggNOG" id="COG1620">
    <property type="taxonomic scope" value="Bacteria"/>
</dbReference>
<dbReference type="OrthoDB" id="9761056at2"/>
<sequence>MLAFMAFLPILVTIVLMAAFNWPAKRALPLSLVLSGGIALTVWQMDFQHVIGYSVFGFLKAIDVLIIIFGAILILNTMKISGAMTTINNGFNGITKDRRIQAVIIGWMFGAFIEGAAGFGTPAAICGPLLVGLGFPPLAAAMVALIFNSTPVSFGAVGTPVFGAMSTLAGNLSQVGADQEAFKLIMTKWVAIPHGLVGVFIPLLGLCMLTKFFSEEKSIKPGLAAAPFAIFAGLAFVIPYIATAAFLGPEFPSLVGAFIGLPIVLLAAKSGFLVPKDSWDFPDKSKWEKDWKSVIEDKGDTGEAKMSLAKAWAPYALIAIILVVTRIPSLGLKAVLAAQKITIPNIMGIEGLNYGLQWAYLPGTIPFILVAMITAVIHGMSAQQVKQAWTNTFKQITGAAIALFAGVALVQLMLNSGTNAGNLPSMMTAMAQAAAAISGDAFPFFAPFIGVLGAFISGSNTVSNILFSSFQFETARILAMPEVLVVGLQIIGGAVGNMICVNNVVAVCATVGTIGVEGKIIRRNAIPCFIYGIIVASVVAAMIYSGFNPFPLK</sequence>
<feature type="transmembrane region" description="Helical" evidence="8">
    <location>
        <begin position="358"/>
        <end position="380"/>
    </location>
</feature>
<dbReference type="Pfam" id="PF02652">
    <property type="entry name" value="Lactate_perm"/>
    <property type="match status" value="1"/>
</dbReference>
<evidence type="ECO:0000256" key="1">
    <source>
        <dbReference type="ARBA" id="ARBA00004651"/>
    </source>
</evidence>
<dbReference type="PANTHER" id="PTHR30003:SF0">
    <property type="entry name" value="GLYCOLATE PERMEASE GLCA-RELATED"/>
    <property type="match status" value="1"/>
</dbReference>
<name>A4J6L7_DESRM</name>
<dbReference type="HOGENOM" id="CLU_021628_4_1_9"/>
<dbReference type="PANTHER" id="PTHR30003">
    <property type="entry name" value="L-LACTATE PERMEASE"/>
    <property type="match status" value="1"/>
</dbReference>
<keyword evidence="4 8" id="KW-1003">Cell membrane</keyword>
<evidence type="ECO:0000256" key="5">
    <source>
        <dbReference type="ARBA" id="ARBA00022692"/>
    </source>
</evidence>
<feature type="transmembrane region" description="Helical" evidence="8">
    <location>
        <begin position="315"/>
        <end position="338"/>
    </location>
</feature>
<dbReference type="NCBIfam" id="TIGR00795">
    <property type="entry name" value="lctP"/>
    <property type="match status" value="1"/>
</dbReference>
<reference evidence="9 10" key="1">
    <citation type="submission" date="2007-03" db="EMBL/GenBank/DDBJ databases">
        <title>Complete sequence of Desulfotomaculum reducens MI-1.</title>
        <authorList>
            <consortium name="US DOE Joint Genome Institute"/>
            <person name="Copeland A."/>
            <person name="Lucas S."/>
            <person name="Lapidus A."/>
            <person name="Barry K."/>
            <person name="Detter J.C."/>
            <person name="Glavina del Rio T."/>
            <person name="Hammon N."/>
            <person name="Israni S."/>
            <person name="Dalin E."/>
            <person name="Tice H."/>
            <person name="Pitluck S."/>
            <person name="Sims D."/>
            <person name="Brettin T."/>
            <person name="Bruce D."/>
            <person name="Han C."/>
            <person name="Tapia R."/>
            <person name="Schmutz J."/>
            <person name="Larimer F."/>
            <person name="Land M."/>
            <person name="Hauser L."/>
            <person name="Kyrpides N."/>
            <person name="Kim E."/>
            <person name="Tebo B.M."/>
            <person name="Richardson P."/>
        </authorList>
    </citation>
    <scope>NUCLEOTIDE SEQUENCE [LARGE SCALE GENOMIC DNA]</scope>
    <source>
        <strain evidence="9 10">MI-1</strain>
    </source>
</reference>
<dbReference type="Proteomes" id="UP000001556">
    <property type="component" value="Chromosome"/>
</dbReference>
<keyword evidence="5 8" id="KW-0812">Transmembrane</keyword>
<comment type="function">
    <text evidence="8">Uptake of L-lactate across the membrane. Can also transport D-lactate and glycolate.</text>
</comment>
<dbReference type="GO" id="GO:0005886">
    <property type="term" value="C:plasma membrane"/>
    <property type="evidence" value="ECO:0007669"/>
    <property type="project" value="UniProtKB-SubCell"/>
</dbReference>
<feature type="transmembrane region" description="Helical" evidence="8">
    <location>
        <begin position="528"/>
        <end position="547"/>
    </location>
</feature>
<keyword evidence="6 8" id="KW-1133">Transmembrane helix</keyword>
<evidence type="ECO:0000256" key="2">
    <source>
        <dbReference type="ARBA" id="ARBA00010100"/>
    </source>
</evidence>